<name>A0A1Y2SVM1_9GAMM</name>
<keyword evidence="5" id="KW-0012">Acyltransferase</keyword>
<protein>
    <submittedName>
        <fullName evidence="8">Acetyltransferase</fullName>
    </submittedName>
</protein>
<gene>
    <name evidence="8" type="ORF">Xbed_00170</name>
</gene>
<organism evidence="8 9">
    <name type="scientific">Xenorhabdus beddingii</name>
    <dbReference type="NCBI Taxonomy" id="40578"/>
    <lineage>
        <taxon>Bacteria</taxon>
        <taxon>Pseudomonadati</taxon>
        <taxon>Pseudomonadota</taxon>
        <taxon>Gammaproteobacteria</taxon>
        <taxon>Enterobacterales</taxon>
        <taxon>Morganellaceae</taxon>
        <taxon>Xenorhabdus</taxon>
    </lineage>
</organism>
<sequence>MQIENLNKNKHDRNNFDCGEPELNNYLKTVSGQHDKKDLSRTFVLTSSQNECQIKGYYSLALCTVELNELPEKIAKKYPVALHCALIGRLAISKSLQRQGLGEILLIDAIRRATESSRSIPTPMIIVNAKNDIAKKLYTNMGFQEFPREKSKLFMTMASAIEMLKIADGM</sequence>
<dbReference type="InterPro" id="IPR016181">
    <property type="entry name" value="Acyl_CoA_acyltransferase"/>
</dbReference>
<dbReference type="EMBL" id="MUBK01000001">
    <property type="protein sequence ID" value="OTA21921.1"/>
    <property type="molecule type" value="Genomic_DNA"/>
</dbReference>
<dbReference type="Gene3D" id="3.40.630.30">
    <property type="match status" value="1"/>
</dbReference>
<reference evidence="8 9" key="1">
    <citation type="submission" date="2017-01" db="EMBL/GenBank/DDBJ databases">
        <title>Deconstructing symbiosis and pathogenesis requirements using a combined genomic-metabolomic approach.</title>
        <authorList>
            <person name="Tobias N.J."/>
            <person name="Wolff H."/>
            <person name="Djahanschiri B."/>
            <person name="Ebersberger I."/>
            <person name="Bode H.B."/>
        </authorList>
    </citation>
    <scope>NUCLEOTIDE SEQUENCE [LARGE SCALE GENOMIC DNA]</scope>
    <source>
        <strain evidence="8 9">DSM 4764</strain>
    </source>
</reference>
<comment type="similarity">
    <text evidence="1">Belongs to the acetyltransferase family. GNAT subfamily.</text>
</comment>
<feature type="domain" description="N-acetyltransferase" evidence="7">
    <location>
        <begin position="83"/>
        <end position="168"/>
    </location>
</feature>
<comment type="caution">
    <text evidence="8">The sequence shown here is derived from an EMBL/GenBank/DDBJ whole genome shotgun (WGS) entry which is preliminary data.</text>
</comment>
<evidence type="ECO:0000256" key="1">
    <source>
        <dbReference type="ARBA" id="ARBA00009342"/>
    </source>
</evidence>
<dbReference type="GO" id="GO:0016747">
    <property type="term" value="F:acyltransferase activity, transferring groups other than amino-acyl groups"/>
    <property type="evidence" value="ECO:0007669"/>
    <property type="project" value="InterPro"/>
</dbReference>
<dbReference type="PANTHER" id="PTHR36449">
    <property type="entry name" value="ACETYLTRANSFERASE-RELATED"/>
    <property type="match status" value="1"/>
</dbReference>
<evidence type="ECO:0000256" key="4">
    <source>
        <dbReference type="ARBA" id="ARBA00022679"/>
    </source>
</evidence>
<dbReference type="STRING" id="40578.Xbed_00170"/>
<proteinExistence type="inferred from homology"/>
<dbReference type="Pfam" id="PF13673">
    <property type="entry name" value="Acetyltransf_10"/>
    <property type="match status" value="1"/>
</dbReference>
<dbReference type="CDD" id="cd04301">
    <property type="entry name" value="NAT_SF"/>
    <property type="match status" value="1"/>
</dbReference>
<evidence type="ECO:0000259" key="7">
    <source>
        <dbReference type="PROSITE" id="PS51186"/>
    </source>
</evidence>
<keyword evidence="2" id="KW-0678">Repressor</keyword>
<dbReference type="InterPro" id="IPR000182">
    <property type="entry name" value="GNAT_dom"/>
</dbReference>
<keyword evidence="3" id="KW-1277">Toxin-antitoxin system</keyword>
<dbReference type="PROSITE" id="PS51186">
    <property type="entry name" value="GNAT"/>
    <property type="match status" value="1"/>
</dbReference>
<comment type="catalytic activity">
    <reaction evidence="6">
        <text>glycyl-tRNA(Gly) + acetyl-CoA = N-acetylglycyl-tRNA(Gly) + CoA + H(+)</text>
        <dbReference type="Rhea" id="RHEA:81867"/>
        <dbReference type="Rhea" id="RHEA-COMP:9683"/>
        <dbReference type="Rhea" id="RHEA-COMP:19766"/>
        <dbReference type="ChEBI" id="CHEBI:15378"/>
        <dbReference type="ChEBI" id="CHEBI:57287"/>
        <dbReference type="ChEBI" id="CHEBI:57288"/>
        <dbReference type="ChEBI" id="CHEBI:78522"/>
        <dbReference type="ChEBI" id="CHEBI:232036"/>
    </reaction>
</comment>
<evidence type="ECO:0000256" key="3">
    <source>
        <dbReference type="ARBA" id="ARBA00022649"/>
    </source>
</evidence>
<dbReference type="RefSeq" id="WP_086111055.1">
    <property type="nucleotide sequence ID" value="NZ_CAWNHF010000001.1"/>
</dbReference>
<dbReference type="PANTHER" id="PTHR36449:SF1">
    <property type="entry name" value="ACETYLTRANSFERASE"/>
    <property type="match status" value="1"/>
</dbReference>
<accession>A0A1Y2SVM1</accession>
<evidence type="ECO:0000256" key="6">
    <source>
        <dbReference type="ARBA" id="ARBA00049880"/>
    </source>
</evidence>
<evidence type="ECO:0000256" key="2">
    <source>
        <dbReference type="ARBA" id="ARBA00022491"/>
    </source>
</evidence>
<dbReference type="Proteomes" id="UP000194204">
    <property type="component" value="Unassembled WGS sequence"/>
</dbReference>
<dbReference type="AlphaFoldDB" id="A0A1Y2SVM1"/>
<keyword evidence="9" id="KW-1185">Reference proteome</keyword>
<evidence type="ECO:0000313" key="8">
    <source>
        <dbReference type="EMBL" id="OTA21921.1"/>
    </source>
</evidence>
<dbReference type="OrthoDB" id="9799147at2"/>
<keyword evidence="4 8" id="KW-0808">Transferase</keyword>
<evidence type="ECO:0000256" key="5">
    <source>
        <dbReference type="ARBA" id="ARBA00023315"/>
    </source>
</evidence>
<dbReference type="SUPFAM" id="SSF55729">
    <property type="entry name" value="Acyl-CoA N-acyltransferases (Nat)"/>
    <property type="match status" value="1"/>
</dbReference>
<evidence type="ECO:0000313" key="9">
    <source>
        <dbReference type="Proteomes" id="UP000194204"/>
    </source>
</evidence>